<evidence type="ECO:0000313" key="4">
    <source>
        <dbReference type="EMBL" id="MBB5638957.1"/>
    </source>
</evidence>
<reference evidence="4 5" key="1">
    <citation type="submission" date="2020-08" db="EMBL/GenBank/DDBJ databases">
        <title>Genomic Encyclopedia of Type Strains, Phase IV (KMG-V): Genome sequencing to study the core and pangenomes of soil and plant-associated prokaryotes.</title>
        <authorList>
            <person name="Whitman W."/>
        </authorList>
    </citation>
    <scope>NUCLEOTIDE SEQUENCE [LARGE SCALE GENOMIC DNA]</scope>
    <source>
        <strain evidence="4 5">S3M1</strain>
    </source>
</reference>
<dbReference type="InterPro" id="IPR032508">
    <property type="entry name" value="FecR_C"/>
</dbReference>
<dbReference type="PANTHER" id="PTHR30273">
    <property type="entry name" value="PERIPLASMIC SIGNAL SENSOR AND SIGMA FACTOR ACTIVATOR FECR-RELATED"/>
    <property type="match status" value="1"/>
</dbReference>
<dbReference type="PANTHER" id="PTHR30273:SF2">
    <property type="entry name" value="PROTEIN FECR"/>
    <property type="match status" value="1"/>
</dbReference>
<dbReference type="AlphaFoldDB" id="A0A7W8ZSB7"/>
<dbReference type="GO" id="GO:0016989">
    <property type="term" value="F:sigma factor antagonist activity"/>
    <property type="evidence" value="ECO:0007669"/>
    <property type="project" value="TreeGrafter"/>
</dbReference>
<comment type="caution">
    <text evidence="4">The sequence shown here is derived from an EMBL/GenBank/DDBJ whole genome shotgun (WGS) entry which is preliminary data.</text>
</comment>
<dbReference type="EMBL" id="JACHCE010000011">
    <property type="protein sequence ID" value="MBB5638957.1"/>
    <property type="molecule type" value="Genomic_DNA"/>
</dbReference>
<evidence type="ECO:0000313" key="5">
    <source>
        <dbReference type="Proteomes" id="UP000537204"/>
    </source>
</evidence>
<keyword evidence="1" id="KW-0812">Transmembrane</keyword>
<feature type="domain" description="FecR protein" evidence="2">
    <location>
        <begin position="104"/>
        <end position="199"/>
    </location>
</feature>
<dbReference type="PIRSF" id="PIRSF018266">
    <property type="entry name" value="FecR"/>
    <property type="match status" value="1"/>
</dbReference>
<sequence length="316" mass="35590">MSNIHPDVFKRYAEGKCTSEERRLVEEWLEKEDDLSVFTNQSEDPVLKHAIWAEIRENATQKQTGYKLKRSLFGMVAAILLVAAGAFLFKRSPVTAQLPLARETYEVPKGKMISLVLNDGTQVQLAGGSSFQYPRNFPGHTREVTLISGEAFFKVKHNPEQPFIVHSSGTEVKVLGTRFNVSNVSGSKHLAVTLTQGSISFKSKDQVEKILIPGQKLTYDKILNKTRKIEAADTSYTTSWTAGILWFKQSPVMEVIQKLEAYYGVTFKVEGTPDLTVPLTGKFKRQPLSRILKLIENSSELKFKQEQNTITIYKAK</sequence>
<accession>A0A7W8ZSB7</accession>
<gene>
    <name evidence="4" type="ORF">HDE68_004895</name>
</gene>
<dbReference type="Gene3D" id="2.60.120.1440">
    <property type="match status" value="1"/>
</dbReference>
<dbReference type="Pfam" id="PF16344">
    <property type="entry name" value="FecR_C"/>
    <property type="match status" value="1"/>
</dbReference>
<feature type="domain" description="Protein FecR C-terminal" evidence="3">
    <location>
        <begin position="245"/>
        <end position="312"/>
    </location>
</feature>
<organism evidence="4 5">
    <name type="scientific">Pedobacter cryoconitis</name>
    <dbReference type="NCBI Taxonomy" id="188932"/>
    <lineage>
        <taxon>Bacteria</taxon>
        <taxon>Pseudomonadati</taxon>
        <taxon>Bacteroidota</taxon>
        <taxon>Sphingobacteriia</taxon>
        <taxon>Sphingobacteriales</taxon>
        <taxon>Sphingobacteriaceae</taxon>
        <taxon>Pedobacter</taxon>
    </lineage>
</organism>
<evidence type="ECO:0000259" key="2">
    <source>
        <dbReference type="Pfam" id="PF04773"/>
    </source>
</evidence>
<keyword evidence="1" id="KW-1133">Transmembrane helix</keyword>
<feature type="transmembrane region" description="Helical" evidence="1">
    <location>
        <begin position="72"/>
        <end position="89"/>
    </location>
</feature>
<name>A0A7W8ZSB7_9SPHI</name>
<dbReference type="InterPro" id="IPR012373">
    <property type="entry name" value="Ferrdict_sens_TM"/>
</dbReference>
<evidence type="ECO:0000259" key="3">
    <source>
        <dbReference type="Pfam" id="PF16344"/>
    </source>
</evidence>
<dbReference type="Pfam" id="PF04773">
    <property type="entry name" value="FecR"/>
    <property type="match status" value="1"/>
</dbReference>
<dbReference type="Gene3D" id="3.55.50.30">
    <property type="match status" value="1"/>
</dbReference>
<dbReference type="RefSeq" id="WP_183884781.1">
    <property type="nucleotide sequence ID" value="NZ_JACHCE010000011.1"/>
</dbReference>
<dbReference type="InterPro" id="IPR006860">
    <property type="entry name" value="FecR"/>
</dbReference>
<proteinExistence type="predicted"/>
<dbReference type="Proteomes" id="UP000537204">
    <property type="component" value="Unassembled WGS sequence"/>
</dbReference>
<evidence type="ECO:0000256" key="1">
    <source>
        <dbReference type="SAM" id="Phobius"/>
    </source>
</evidence>
<keyword evidence="1" id="KW-0472">Membrane</keyword>
<protein>
    <submittedName>
        <fullName evidence="4">Ferric-dicitrate binding protein FerR (Iron transport regulator)</fullName>
    </submittedName>
</protein>